<dbReference type="RefSeq" id="WP_058117444.1">
    <property type="nucleotide sequence ID" value="NZ_CP011307.1"/>
</dbReference>
<dbReference type="STRING" id="1297617.IB211_01220"/>
<proteinExistence type="predicted"/>
<name>A0A0S2W2Q2_9FIRM</name>
<gene>
    <name evidence="1" type="ORF">IB211_01220</name>
</gene>
<keyword evidence="2" id="KW-1185">Reference proteome</keyword>
<protein>
    <submittedName>
        <fullName evidence="1">Uncharacterized protein</fullName>
    </submittedName>
</protein>
<organism evidence="1 2">
    <name type="scientific">Intestinimonas butyriciproducens</name>
    <dbReference type="NCBI Taxonomy" id="1297617"/>
    <lineage>
        <taxon>Bacteria</taxon>
        <taxon>Bacillati</taxon>
        <taxon>Bacillota</taxon>
        <taxon>Clostridia</taxon>
        <taxon>Eubacteriales</taxon>
        <taxon>Intestinimonas</taxon>
    </lineage>
</organism>
<reference evidence="2" key="2">
    <citation type="submission" date="2015-04" db="EMBL/GenBank/DDBJ databases">
        <title>A butyrogenic pathway from the amino acid lysine in a human gut commensal.</title>
        <authorList>
            <person name="de Vos W.M."/>
            <person name="Bui N.T.P."/>
            <person name="Plugge C.M."/>
            <person name="Ritari J."/>
        </authorList>
    </citation>
    <scope>NUCLEOTIDE SEQUENCE [LARGE SCALE GENOMIC DNA]</scope>
    <source>
        <strain evidence="2">AF211</strain>
    </source>
</reference>
<evidence type="ECO:0000313" key="2">
    <source>
        <dbReference type="Proteomes" id="UP000064844"/>
    </source>
</evidence>
<reference evidence="1 2" key="1">
    <citation type="journal article" date="2015" name="Nat. Commun.">
        <title>Production of butyrate from lysine and the Amadori product fructoselysine by a human gut commensal.</title>
        <authorList>
            <person name="Bui T.P."/>
            <person name="Ritari J."/>
            <person name="Boeren S."/>
            <person name="de Waard P."/>
            <person name="Plugge C.M."/>
            <person name="de Vos W.M."/>
        </authorList>
    </citation>
    <scope>NUCLEOTIDE SEQUENCE [LARGE SCALE GENOMIC DNA]</scope>
    <source>
        <strain evidence="1 2">AF211</strain>
    </source>
</reference>
<dbReference type="Proteomes" id="UP000064844">
    <property type="component" value="Chromosome"/>
</dbReference>
<dbReference type="EMBL" id="CP011307">
    <property type="protein sequence ID" value="ALP93613.1"/>
    <property type="molecule type" value="Genomic_DNA"/>
</dbReference>
<dbReference type="AlphaFoldDB" id="A0A0S2W2Q2"/>
<sequence>MNMARYEQETIISFNEEEKTAGIYTHNKVLRQKLEALARDRPEDCRLVKASRSGRAVDYTIPKSWIKVVPPRIASEAQKAALARARKTANKPL</sequence>
<accession>A0A0S2W2Q2</accession>
<dbReference type="KEGG" id="ibu:IB211_01220"/>
<evidence type="ECO:0000313" key="1">
    <source>
        <dbReference type="EMBL" id="ALP93613.1"/>
    </source>
</evidence>